<evidence type="ECO:0000256" key="12">
    <source>
        <dbReference type="ARBA" id="ARBA00023157"/>
    </source>
</evidence>
<feature type="domain" description="Ionotropic glutamate receptor L-glutamate and glycine-binding" evidence="27">
    <location>
        <begin position="566"/>
        <end position="630"/>
    </location>
</feature>
<dbReference type="FunFam" id="3.40.190.10:FF:000045">
    <property type="entry name" value="Putative glutamate receptor ionotropic NMDA 3A"/>
    <property type="match status" value="1"/>
</dbReference>
<feature type="compositionally biased region" description="Pro residues" evidence="24">
    <location>
        <begin position="1026"/>
        <end position="1035"/>
    </location>
</feature>
<dbReference type="Proteomes" id="UP000005226">
    <property type="component" value="Chromosome 2"/>
</dbReference>
<evidence type="ECO:0000313" key="28">
    <source>
        <dbReference type="Ensembl" id="ENSTRUP00000054819.2"/>
    </source>
</evidence>
<proteinExistence type="inferred from homology"/>
<keyword evidence="11 23" id="KW-0472">Membrane</keyword>
<feature type="disulfide bond" evidence="22">
    <location>
        <begin position="867"/>
        <end position="921"/>
    </location>
</feature>
<dbReference type="InterPro" id="IPR019594">
    <property type="entry name" value="Glu/Gly-bd"/>
</dbReference>
<feature type="region of interest" description="Disordered" evidence="24">
    <location>
        <begin position="1304"/>
        <end position="1323"/>
    </location>
</feature>
<comment type="subcellular location">
    <subcellularLocation>
        <location evidence="1">Cell membrane</location>
        <topology evidence="1">Multi-pass membrane protein</topology>
    </subcellularLocation>
    <subcellularLocation>
        <location evidence="23">Postsynaptic cell membrane</location>
        <topology evidence="23">Multi-pass membrane protein</topology>
    </subcellularLocation>
</comment>
<evidence type="ECO:0000259" key="27">
    <source>
        <dbReference type="SMART" id="SM00918"/>
    </source>
</evidence>
<dbReference type="InterPro" id="IPR015683">
    <property type="entry name" value="Ionotropic_Glu_rcpt"/>
</dbReference>
<dbReference type="OrthoDB" id="5984008at2759"/>
<keyword evidence="2 23" id="KW-0813">Transport</keyword>
<dbReference type="OMA" id="ICPGWEE"/>
<dbReference type="GeneID" id="101070113"/>
<keyword evidence="10 23" id="KW-0406">Ion transport</keyword>
<dbReference type="GeneTree" id="ENSGT00940000161021"/>
<feature type="region of interest" description="Disordered" evidence="24">
    <location>
        <begin position="1275"/>
        <end position="1298"/>
    </location>
</feature>
<keyword evidence="5 25" id="KW-0732">Signal</keyword>
<feature type="domain" description="Ionotropic glutamate receptor C-terminal" evidence="26">
    <location>
        <begin position="559"/>
        <end position="918"/>
    </location>
</feature>
<dbReference type="InterPro" id="IPR001508">
    <property type="entry name" value="Iono_Glu_rcpt_met"/>
</dbReference>
<evidence type="ECO:0000256" key="16">
    <source>
        <dbReference type="ARBA" id="ARBA00023286"/>
    </source>
</evidence>
<comment type="catalytic activity">
    <reaction evidence="19">
        <text>Ca(2+)(in) = Ca(2+)(out)</text>
        <dbReference type="Rhea" id="RHEA:29671"/>
        <dbReference type="ChEBI" id="CHEBI:29108"/>
    </reaction>
</comment>
<feature type="compositionally biased region" description="Low complexity" evidence="24">
    <location>
        <begin position="1212"/>
        <end position="1221"/>
    </location>
</feature>
<dbReference type="SMART" id="SM00918">
    <property type="entry name" value="Lig_chan-Glu_bd"/>
    <property type="match status" value="1"/>
</dbReference>
<feature type="transmembrane region" description="Helical" evidence="23">
    <location>
        <begin position="942"/>
        <end position="964"/>
    </location>
</feature>
<feature type="chain" id="PRO_5025564305" description="Glutamate receptor" evidence="25">
    <location>
        <begin position="38"/>
        <end position="1323"/>
    </location>
</feature>
<evidence type="ECO:0000256" key="23">
    <source>
        <dbReference type="RuleBase" id="RU367118"/>
    </source>
</evidence>
<evidence type="ECO:0000256" key="8">
    <source>
        <dbReference type="ARBA" id="ARBA00022989"/>
    </source>
</evidence>
<evidence type="ECO:0000256" key="15">
    <source>
        <dbReference type="ARBA" id="ARBA00023257"/>
    </source>
</evidence>
<feature type="site" description="Crucial to convey clamshell closure to channel opening" evidence="21">
    <location>
        <position position="785"/>
    </location>
</feature>
<reference evidence="28" key="2">
    <citation type="submission" date="2025-08" db="UniProtKB">
        <authorList>
            <consortium name="Ensembl"/>
        </authorList>
    </citation>
    <scope>IDENTIFICATION</scope>
</reference>
<dbReference type="SUPFAM" id="SSF53850">
    <property type="entry name" value="Periplasmic binding protein-like II"/>
    <property type="match status" value="1"/>
</dbReference>
<evidence type="ECO:0000256" key="7">
    <source>
        <dbReference type="ARBA" id="ARBA00022842"/>
    </source>
</evidence>
<evidence type="ECO:0000313" key="29">
    <source>
        <dbReference type="Proteomes" id="UP000005226"/>
    </source>
</evidence>
<dbReference type="Gene3D" id="3.40.190.10">
    <property type="entry name" value="Periplasmic binding protein-like II"/>
    <property type="match status" value="3"/>
</dbReference>
<reference evidence="28 29" key="1">
    <citation type="journal article" date="2011" name="Genome Biol. Evol.">
        <title>Integration of the genetic map and genome assembly of fugu facilitates insights into distinct features of genome evolution in teleosts and mammals.</title>
        <authorList>
            <person name="Kai W."/>
            <person name="Kikuchi K."/>
            <person name="Tohari S."/>
            <person name="Chew A.K."/>
            <person name="Tay A."/>
            <person name="Fujiwara A."/>
            <person name="Hosoya S."/>
            <person name="Suetake H."/>
            <person name="Naruse K."/>
            <person name="Brenner S."/>
            <person name="Suzuki Y."/>
            <person name="Venkatesh B."/>
        </authorList>
    </citation>
    <scope>NUCLEOTIDE SEQUENCE [LARGE SCALE GENOMIC DNA]</scope>
</reference>
<gene>
    <name evidence="28" type="primary">grin3ba</name>
</gene>
<evidence type="ECO:0000256" key="14">
    <source>
        <dbReference type="ARBA" id="ARBA00023180"/>
    </source>
</evidence>
<feature type="transmembrane region" description="Helical" evidence="23">
    <location>
        <begin position="717"/>
        <end position="736"/>
    </location>
</feature>
<keyword evidence="4 23" id="KW-0812">Transmembrane</keyword>
<dbReference type="FunFam" id="3.40.190.10:FF:000066">
    <property type="entry name" value="Glutamate receptor ionotropic, NMDA 3A"/>
    <property type="match status" value="1"/>
</dbReference>
<feature type="compositionally biased region" description="Basic and acidic residues" evidence="24">
    <location>
        <begin position="1176"/>
        <end position="1190"/>
    </location>
</feature>
<dbReference type="Pfam" id="PF10613">
    <property type="entry name" value="Lig_chan-Glu_bd"/>
    <property type="match status" value="1"/>
</dbReference>
<feature type="binding site" evidence="20">
    <location>
        <position position="641"/>
    </location>
    <ligand>
        <name>L-glutamate</name>
        <dbReference type="ChEBI" id="CHEBI:29985"/>
    </ligand>
</feature>
<keyword evidence="17 23" id="KW-0407">Ion channel</keyword>
<keyword evidence="29" id="KW-1185">Reference proteome</keyword>
<dbReference type="SUPFAM" id="SSF53822">
    <property type="entry name" value="Periplasmic binding protein-like I"/>
    <property type="match status" value="1"/>
</dbReference>
<keyword evidence="14" id="KW-0325">Glycoprotein</keyword>
<evidence type="ECO:0000256" key="3">
    <source>
        <dbReference type="ARBA" id="ARBA00022475"/>
    </source>
</evidence>
<dbReference type="Ensembl" id="ENSTRUT00000051714.2">
    <property type="protein sequence ID" value="ENSTRUP00000054819.2"/>
    <property type="gene ID" value="ENSTRUG00000011772.3"/>
</dbReference>
<evidence type="ECO:0000256" key="17">
    <source>
        <dbReference type="ARBA" id="ARBA00023303"/>
    </source>
</evidence>
<evidence type="ECO:0000256" key="6">
    <source>
        <dbReference type="ARBA" id="ARBA00022837"/>
    </source>
</evidence>
<evidence type="ECO:0000256" key="4">
    <source>
        <dbReference type="ARBA" id="ARBA00022692"/>
    </source>
</evidence>
<feature type="transmembrane region" description="Helical" evidence="23">
    <location>
        <begin position="683"/>
        <end position="705"/>
    </location>
</feature>
<dbReference type="GO" id="GO:0038023">
    <property type="term" value="F:signaling receptor activity"/>
    <property type="evidence" value="ECO:0007669"/>
    <property type="project" value="InterPro"/>
</dbReference>
<feature type="site" description="Interaction with the cone snail toxin Con-ikot-ikot" evidence="21">
    <location>
        <position position="815"/>
    </location>
</feature>
<dbReference type="STRING" id="31033.ENSTRUP00000054819"/>
<comment type="similarity">
    <text evidence="23">Belongs to the glutamate-gated ion channel (TC 1.A.10.1) family.</text>
</comment>
<keyword evidence="12 22" id="KW-1015">Disulfide bond</keyword>
<organism evidence="28 29">
    <name type="scientific">Takifugu rubripes</name>
    <name type="common">Japanese pufferfish</name>
    <name type="synonym">Fugu rubripes</name>
    <dbReference type="NCBI Taxonomy" id="31033"/>
    <lineage>
        <taxon>Eukaryota</taxon>
        <taxon>Metazoa</taxon>
        <taxon>Chordata</taxon>
        <taxon>Craniata</taxon>
        <taxon>Vertebrata</taxon>
        <taxon>Euteleostomi</taxon>
        <taxon>Actinopterygii</taxon>
        <taxon>Neopterygii</taxon>
        <taxon>Teleostei</taxon>
        <taxon>Neoteleostei</taxon>
        <taxon>Acanthomorphata</taxon>
        <taxon>Eupercaria</taxon>
        <taxon>Tetraodontiformes</taxon>
        <taxon>Tetradontoidea</taxon>
        <taxon>Tetraodontidae</taxon>
        <taxon>Takifugu</taxon>
    </lineage>
</organism>
<name>A0A3B5KAW4_TAKRU</name>
<evidence type="ECO:0000256" key="13">
    <source>
        <dbReference type="ARBA" id="ARBA00023170"/>
    </source>
</evidence>
<keyword evidence="9 23" id="KW-0770">Synapse</keyword>
<evidence type="ECO:0000256" key="1">
    <source>
        <dbReference type="ARBA" id="ARBA00004651"/>
    </source>
</evidence>
<evidence type="ECO:0000256" key="21">
    <source>
        <dbReference type="PIRSR" id="PIRSR601508-2"/>
    </source>
</evidence>
<evidence type="ECO:0000256" key="10">
    <source>
        <dbReference type="ARBA" id="ARBA00023065"/>
    </source>
</evidence>
<feature type="compositionally biased region" description="Polar residues" evidence="24">
    <location>
        <begin position="1191"/>
        <end position="1203"/>
    </location>
</feature>
<dbReference type="Gene3D" id="3.40.50.2300">
    <property type="match status" value="1"/>
</dbReference>
<comment type="catalytic activity">
    <reaction evidence="18">
        <text>Na(+)(in) = Na(+)(out)</text>
        <dbReference type="Rhea" id="RHEA:34963"/>
        <dbReference type="ChEBI" id="CHEBI:29101"/>
    </reaction>
</comment>
<evidence type="ECO:0000256" key="24">
    <source>
        <dbReference type="SAM" id="MobiDB-lite"/>
    </source>
</evidence>
<evidence type="ECO:0000256" key="19">
    <source>
        <dbReference type="ARBA" id="ARBA00036634"/>
    </source>
</evidence>
<protein>
    <recommendedName>
        <fullName evidence="23">Glutamate receptor</fullName>
    </recommendedName>
</protein>
<keyword evidence="3 23" id="KW-1003">Cell membrane</keyword>
<feature type="transmembrane region" description="Helical" evidence="23">
    <location>
        <begin position="756"/>
        <end position="777"/>
    </location>
</feature>
<dbReference type="SMART" id="SM00079">
    <property type="entry name" value="PBPe"/>
    <property type="match status" value="1"/>
</dbReference>
<evidence type="ECO:0000256" key="20">
    <source>
        <dbReference type="PIRSR" id="PIRSR601508-1"/>
    </source>
</evidence>
<keyword evidence="7" id="KW-0460">Magnesium</keyword>
<evidence type="ECO:0000259" key="26">
    <source>
        <dbReference type="SMART" id="SM00079"/>
    </source>
</evidence>
<dbReference type="InParanoid" id="A0A3B5KAW4"/>
<comment type="function">
    <text evidence="23">Receptor for glutamate that functions as a ligand-gated ion channel in the central nervous system and plays an important role in excitatory synaptic transmission. L-glutamate acts as an excitatory neurotransmitter at many synapses in the central nervous system.</text>
</comment>
<keyword evidence="15 23" id="KW-0628">Postsynaptic cell membrane</keyword>
<accession>A0A3B5KAW4</accession>
<keyword evidence="16 23" id="KW-1071">Ligand-gated ion channel</keyword>
<feature type="region of interest" description="Disordered" evidence="24">
    <location>
        <begin position="1023"/>
        <end position="1055"/>
    </location>
</feature>
<evidence type="ECO:0000256" key="25">
    <source>
        <dbReference type="SAM" id="SignalP"/>
    </source>
</evidence>
<evidence type="ECO:0000256" key="2">
    <source>
        <dbReference type="ARBA" id="ARBA00022448"/>
    </source>
</evidence>
<feature type="region of interest" description="Disordered" evidence="24">
    <location>
        <begin position="1176"/>
        <end position="1238"/>
    </location>
</feature>
<feature type="compositionally biased region" description="Polar residues" evidence="24">
    <location>
        <begin position="1288"/>
        <end position="1297"/>
    </location>
</feature>
<dbReference type="GO" id="GO:0015276">
    <property type="term" value="F:ligand-gated monoatomic ion channel activity"/>
    <property type="evidence" value="ECO:0007669"/>
    <property type="project" value="InterPro"/>
</dbReference>
<keyword evidence="8 23" id="KW-1133">Transmembrane helix</keyword>
<evidence type="ECO:0000256" key="18">
    <source>
        <dbReference type="ARBA" id="ARBA00036239"/>
    </source>
</evidence>
<dbReference type="RefSeq" id="XP_029688782.1">
    <property type="nucleotide sequence ID" value="XM_029832922.1"/>
</dbReference>
<dbReference type="PRINTS" id="PR00177">
    <property type="entry name" value="NMDARECEPTOR"/>
</dbReference>
<feature type="binding site" evidence="20">
    <location>
        <position position="853"/>
    </location>
    <ligand>
        <name>L-glutamate</name>
        <dbReference type="ChEBI" id="CHEBI:29985"/>
    </ligand>
</feature>
<evidence type="ECO:0000256" key="9">
    <source>
        <dbReference type="ARBA" id="ARBA00023018"/>
    </source>
</evidence>
<dbReference type="GO" id="GO:0045211">
    <property type="term" value="C:postsynaptic membrane"/>
    <property type="evidence" value="ECO:0007669"/>
    <property type="project" value="UniProtKB-SubCell"/>
</dbReference>
<feature type="binding site" evidence="20">
    <location>
        <position position="809"/>
    </location>
    <ligand>
        <name>L-glutamate</name>
        <dbReference type="ChEBI" id="CHEBI:29985"/>
    </ligand>
</feature>
<keyword evidence="6" id="KW-0106">Calcium</keyword>
<evidence type="ECO:0000256" key="22">
    <source>
        <dbReference type="PIRSR" id="PIRSR601508-3"/>
    </source>
</evidence>
<dbReference type="PANTHER" id="PTHR18966">
    <property type="entry name" value="IONOTROPIC GLUTAMATE RECEPTOR"/>
    <property type="match status" value="1"/>
</dbReference>
<feature type="signal peptide" evidence="25">
    <location>
        <begin position="1"/>
        <end position="37"/>
    </location>
</feature>
<dbReference type="CDD" id="cd13720">
    <property type="entry name" value="PBP2_iGluR_NMDA_Nr3"/>
    <property type="match status" value="1"/>
</dbReference>
<sequence>MLSLFGLWTCCLAPRRPHLLLFSARSLPLLLLSAVFCSPESCFPHPQPCHILARIGHTVRLGALLPTRQPARIQNALNRALVSLRHQSSGADSAATNSQTPLLPYNMSLEMVARSPAGGDPLSLSRSACQDLVVRGVSAVLAFPRSREELIQVEFLSSFLEIPFISILEDTEPLLTKNGFHLQMSARVPPSTLGSLLLAVLQGKDGDKGSQGEGSWGGAAVICPGWEEGGDGLLSNLQTHSGSNWHLWDIINLTRISEGGDRRGEASEERREDQREEEALKILSTRFLRSPSPISSVVLLGSDPECVSSVLRAAQRMAPSLPALQWIMGFPLSPDSLHTLGGPLGLLAYGEVGRKPISFYIRDALQLISRAVSAATMVRPELALIQNVVNCYEKDRNERHSSGQYLARFLSNTSFSGATGLIQVDPDLSRVLTSQLFHVWSLKRGALGQPAWVTVGQWTRGGLELEGGILGLVGGFRNSPGKGLGAGVRGGDGYGDAKVAGRWRPGISVEGHRLRVVTLVEHPFVFTREVDEDGMCPAGQLCLDPKTNKSDVIQSLFNQLRNPNSTATDWEGADLPDDLRKCCYGYCIDLLEKLAEDMGFTFDLYIVGDGKYGALSGTGRWTGLVGDLLSGMADMAVTSFSINSARSRVVDFTSPFYSTSLGILVRSKDTAAPIGAFMWPLHWSMWVGIFVTLHLTALFLTLYEWNSPFGMTPHGRNRLRVFSYSSALNLCYAILFGRTVATKTPKCWTGRFLMNLWAIFCLLVLSSYTANLAAVMVGEKTFEQVSGIHDDKLHHPSLGFRFGTVRESSAEDYMKKSFPEMHDYMRRYNQPTTPEGVHMLKTDPPTLDAFIMDKALLDFEVSIDAECKLLTVGKPFAIEGYGIGLPQGSPLTRNVSEFVSRYKSDGFMDMLHDKWYKVVPCGKRVFAATETLQMGIQHFSGLFVLLCIGVGGALLTLAGEHTFYHLVIPRLRRTQSLQYWLHTSQKIHRALHTTYEDVGKELQGLDENPSSCISDNCTLHRKQHLNPPPSPPPAANPCTAAGETSSPSHEPKEKRVHFDLQTLHSYRLRTHTASVRGRPGMVGRPGLGLGGFGLENLGRFSTPPPMSLHVNGGPVSTLASTGLVLSPLGSRDQTSMWEGELQDLQGKIEMYRSHLREALARRAEIQTSLERERSGLVRRDTSLERERDRQTINTDRSSSSQPKLPQRDRTSQLQTLNNQQTGRASQSGGGVHQEQGRSSHLNTVNSLDRGRANQLRSFNAPPGEKTVASRISASLERSRVNQPGPGNVTVQSRNTLSLDRHKANLSSTLERTKANQSSVSSGT</sequence>
<feature type="binding site" evidence="20">
    <location>
        <position position="646"/>
    </location>
    <ligand>
        <name>L-glutamate</name>
        <dbReference type="ChEBI" id="CHEBI:29985"/>
    </ligand>
</feature>
<dbReference type="InterPro" id="IPR028082">
    <property type="entry name" value="Peripla_BP_I"/>
</dbReference>
<dbReference type="Pfam" id="PF00060">
    <property type="entry name" value="Lig_chan"/>
    <property type="match status" value="1"/>
</dbReference>
<evidence type="ECO:0000256" key="5">
    <source>
        <dbReference type="ARBA" id="ARBA00022729"/>
    </source>
</evidence>
<keyword evidence="13 23" id="KW-0675">Receptor</keyword>
<reference evidence="28" key="3">
    <citation type="submission" date="2025-09" db="UniProtKB">
        <authorList>
            <consortium name="Ensembl"/>
        </authorList>
    </citation>
    <scope>IDENTIFICATION</scope>
</reference>
<evidence type="ECO:0000256" key="11">
    <source>
        <dbReference type="ARBA" id="ARBA00023136"/>
    </source>
</evidence>
<dbReference type="InterPro" id="IPR001320">
    <property type="entry name" value="Iontro_rcpt_C"/>
</dbReference>